<sequence length="386" mass="43339">MRRWIIFFLIIFIFTPLSILRADVSVLFLIYNMGEGEPFRKVAEKLTVDYKIVGIGVGAEQFKDDAHFVYLNSDLYSEARVNVAPHDKDHNRNRLLKSEIVQAILDLGPKVVISGMSSAWQAQVLNSLHERKIPTIAFYDNMNGRLVDQEYVKPFLAELQNGAVSTWLIPGEAYKSGFDGNIIVSGNPTLEQWDEAFERSDARILKRLDLKPGQKLLLFAGGNDTTYPQYLNEMVKAVKRRKDLLLVITPHPARKDNIENKIFKKNGHPENVKIVKDMKTLDIAPFASIFAVHKSGMAAHALSHGLPVLFVGPKKDYKSLLVVGKGLGIVAENKKEAQHAINKLLHTSEKPSLNALGVPEQASQRIAEYLNSFISKKTSERSHSEK</sequence>
<proteinExistence type="predicted"/>
<organism evidence="1 2">
    <name type="scientific">Candidatus Bealeia paramacronuclearis</name>
    <dbReference type="NCBI Taxonomy" id="1921001"/>
    <lineage>
        <taxon>Bacteria</taxon>
        <taxon>Pseudomonadati</taxon>
        <taxon>Pseudomonadota</taxon>
        <taxon>Alphaproteobacteria</taxon>
        <taxon>Holosporales</taxon>
        <taxon>Holosporaceae</taxon>
        <taxon>Candidatus Bealeia</taxon>
    </lineage>
</organism>
<dbReference type="SUPFAM" id="SSF53756">
    <property type="entry name" value="UDP-Glycosyltransferase/glycogen phosphorylase"/>
    <property type="match status" value="1"/>
</dbReference>
<evidence type="ECO:0000313" key="2">
    <source>
        <dbReference type="Proteomes" id="UP001330434"/>
    </source>
</evidence>
<reference evidence="1 2" key="1">
    <citation type="journal article" date="2024" name="Environ. Microbiol.">
        <title>Novel evolutionary insights on the interactions of the Holosporales (Alphaproteobacteria) with eukaryotic hosts from comparative genomics.</title>
        <authorList>
            <person name="Giovannini M."/>
            <person name="Petroni G."/>
            <person name="Castelli M."/>
        </authorList>
    </citation>
    <scope>NUCLEOTIDE SEQUENCE [LARGE SCALE GENOMIC DNA]</scope>
    <source>
        <strain evidence="1 2">US_Bl 15I1</strain>
    </source>
</reference>
<gene>
    <name evidence="1" type="ORF">Bealeia1_00652</name>
</gene>
<evidence type="ECO:0000313" key="1">
    <source>
        <dbReference type="EMBL" id="WVX66474.1"/>
    </source>
</evidence>
<accession>A0ABZ2C1Z4</accession>
<protein>
    <submittedName>
        <fullName evidence="1">Glycosyltransferase family protein</fullName>
    </submittedName>
</protein>
<dbReference type="EMBL" id="CP133270">
    <property type="protein sequence ID" value="WVX66474.1"/>
    <property type="molecule type" value="Genomic_DNA"/>
</dbReference>
<name>A0ABZ2C1Z4_9PROT</name>
<dbReference type="Gene3D" id="3.40.50.2000">
    <property type="entry name" value="Glycogen Phosphorylase B"/>
    <property type="match status" value="1"/>
</dbReference>
<dbReference type="RefSeq" id="WP_331255338.1">
    <property type="nucleotide sequence ID" value="NZ_CP133270.1"/>
</dbReference>
<dbReference type="Proteomes" id="UP001330434">
    <property type="component" value="Chromosome"/>
</dbReference>
<keyword evidence="2" id="KW-1185">Reference proteome</keyword>